<gene>
    <name evidence="1" type="primary">WBGene00305181</name>
</gene>
<evidence type="ECO:0000313" key="1">
    <source>
        <dbReference type="EnsemblMetazoa" id="PPA47286.1"/>
    </source>
</evidence>
<evidence type="ECO:0000313" key="2">
    <source>
        <dbReference type="Proteomes" id="UP000005239"/>
    </source>
</evidence>
<name>A0A8R1V3U5_PRIPA</name>
<organism evidence="1 2">
    <name type="scientific">Pristionchus pacificus</name>
    <name type="common">Parasitic nematode worm</name>
    <dbReference type="NCBI Taxonomy" id="54126"/>
    <lineage>
        <taxon>Eukaryota</taxon>
        <taxon>Metazoa</taxon>
        <taxon>Ecdysozoa</taxon>
        <taxon>Nematoda</taxon>
        <taxon>Chromadorea</taxon>
        <taxon>Rhabditida</taxon>
        <taxon>Rhabditina</taxon>
        <taxon>Diplogasteromorpha</taxon>
        <taxon>Diplogasteroidea</taxon>
        <taxon>Neodiplogasteridae</taxon>
        <taxon>Pristionchus</taxon>
    </lineage>
</organism>
<dbReference type="AlphaFoldDB" id="A0A8R1V3U5"/>
<accession>A0A8R1V3U5</accession>
<reference evidence="1" key="2">
    <citation type="submission" date="2022-06" db="UniProtKB">
        <authorList>
            <consortium name="EnsemblMetazoa"/>
        </authorList>
    </citation>
    <scope>IDENTIFICATION</scope>
    <source>
        <strain evidence="1">PS312</strain>
    </source>
</reference>
<keyword evidence="2" id="KW-1185">Reference proteome</keyword>
<dbReference type="EnsemblMetazoa" id="PPA47286.1">
    <property type="protein sequence ID" value="PPA47286.1"/>
    <property type="gene ID" value="WBGene00305181"/>
</dbReference>
<sequence length="48" mass="4989">MMFGGGADAAAAASEKAKADFGTLVTFIFLVEAGAYCARKFGIDWVLV</sequence>
<dbReference type="Proteomes" id="UP000005239">
    <property type="component" value="Unassembled WGS sequence"/>
</dbReference>
<protein>
    <submittedName>
        <fullName evidence="1">Uncharacterized protein</fullName>
    </submittedName>
</protein>
<proteinExistence type="predicted"/>
<reference evidence="2" key="1">
    <citation type="journal article" date="2008" name="Nat. Genet.">
        <title>The Pristionchus pacificus genome provides a unique perspective on nematode lifestyle and parasitism.</title>
        <authorList>
            <person name="Dieterich C."/>
            <person name="Clifton S.W."/>
            <person name="Schuster L.N."/>
            <person name="Chinwalla A."/>
            <person name="Delehaunty K."/>
            <person name="Dinkelacker I."/>
            <person name="Fulton L."/>
            <person name="Fulton R."/>
            <person name="Godfrey J."/>
            <person name="Minx P."/>
            <person name="Mitreva M."/>
            <person name="Roeseler W."/>
            <person name="Tian H."/>
            <person name="Witte H."/>
            <person name="Yang S.P."/>
            <person name="Wilson R.K."/>
            <person name="Sommer R.J."/>
        </authorList>
    </citation>
    <scope>NUCLEOTIDE SEQUENCE [LARGE SCALE GENOMIC DNA]</scope>
    <source>
        <strain evidence="2">PS312</strain>
    </source>
</reference>